<evidence type="ECO:0000313" key="7">
    <source>
        <dbReference type="Proteomes" id="UP000759256"/>
    </source>
</evidence>
<dbReference type="InterPro" id="IPR022263">
    <property type="entry name" value="KxYKxGKxW"/>
</dbReference>
<keyword evidence="2" id="KW-0175">Coiled coil</keyword>
<dbReference type="AlphaFoldDB" id="A0A921LLQ7"/>
<dbReference type="InterPro" id="IPR036234">
    <property type="entry name" value="SA_I/II_PAC_V_sf"/>
</dbReference>
<evidence type="ECO:0000256" key="3">
    <source>
        <dbReference type="SAM" id="MobiDB-lite"/>
    </source>
</evidence>
<dbReference type="EMBL" id="DYVK01000047">
    <property type="protein sequence ID" value="HJG15429.1"/>
    <property type="molecule type" value="Genomic_DNA"/>
</dbReference>
<evidence type="ECO:0000256" key="1">
    <source>
        <dbReference type="ARBA" id="ARBA00022729"/>
    </source>
</evidence>
<gene>
    <name evidence="6" type="ORF">K8V06_04725</name>
</gene>
<dbReference type="InterPro" id="IPR041324">
    <property type="entry name" value="AgI/II_N"/>
</dbReference>
<feature type="domain" description="Antigen I/II N-terminal" evidence="5">
    <location>
        <begin position="74"/>
        <end position="146"/>
    </location>
</feature>
<evidence type="ECO:0000256" key="2">
    <source>
        <dbReference type="SAM" id="Coils"/>
    </source>
</evidence>
<dbReference type="SUPFAM" id="SSF74914">
    <property type="entry name" value="V-region of surface antigen I/II (SA I/II, PAC)"/>
    <property type="match status" value="1"/>
</dbReference>
<keyword evidence="1" id="KW-0732">Signal</keyword>
<sequence>MTETKLHYKLYKTKHGWVTATIAATALAIPVIGGSVTNHASADTTATTGTQTVTSGSNAVTATTASTTSVTPSNQAVTPDSSKLDQAVQNAKATANVTVNQTPTQTVTGSTVAEAKQKAEQDYQNQATQINQKVANQKANNDATNAANSFNMDNSKKRELDQAVQNAKATANVSVKQTQTQIYNTGVSGVENTKNKINNDYSTQINNINQAVSTQKAKNDAYNKAVAEANTLNSTADTTRKKLDDAIKAAQAVKGVTVIDGGTTTATVSVSDFEAKKKQIQDQNTQQANSINAQIQQYKSDLQNYLNKINNNSSVVSSNEIIQNLTLANEWDAKVSYQVTGNNIKQSSQILKTGDTAYGHGISIPQGKQITLTNFISDTPQTFKVIATFTGLKNSSYQGRKITKLVEVYTITPNTSSRGNVLGIYSDPTNGFEEVNSKINVSYEFYYEDGSKVNFEKGTAYLAIGSLNNYQNGQDHYEYAKIISGGKAIGLAGSSVSVHNGNVLYSTYPNTARESDYGADSHYNTNPQHSPNFDKYYGWDTGWVNSKAFYGSGLVSLEGDKYVFEVGVDGEKHFTTDELRNNLPANHLWYNMATVIPKTDIQKPKLTVKYKHTNVALG</sequence>
<dbReference type="Pfam" id="PF19258">
    <property type="entry name" value="KxYKxGKxW_sig"/>
    <property type="match status" value="1"/>
</dbReference>
<protein>
    <recommendedName>
        <fullName evidence="8">Glucan-binding protein C</fullName>
    </recommendedName>
</protein>
<proteinExistence type="predicted"/>
<evidence type="ECO:0000313" key="6">
    <source>
        <dbReference type="EMBL" id="HJG15429.1"/>
    </source>
</evidence>
<comment type="caution">
    <text evidence="6">The sequence shown here is derived from an EMBL/GenBank/DDBJ whole genome shotgun (WGS) entry which is preliminary data.</text>
</comment>
<feature type="domain" description="Glucan-binding protein C/Surface antigen I/II V-domain" evidence="4">
    <location>
        <begin position="365"/>
        <end position="575"/>
    </location>
</feature>
<dbReference type="Gene3D" id="2.60.530.10">
    <property type="entry name" value="Major cell-surface adhesin PAc"/>
    <property type="match status" value="1"/>
</dbReference>
<reference evidence="6" key="1">
    <citation type="journal article" date="2021" name="PeerJ">
        <title>Extensive microbial diversity within the chicken gut microbiome revealed by metagenomics and culture.</title>
        <authorList>
            <person name="Gilroy R."/>
            <person name="Ravi A."/>
            <person name="Getino M."/>
            <person name="Pursley I."/>
            <person name="Horton D.L."/>
            <person name="Alikhan N.F."/>
            <person name="Baker D."/>
            <person name="Gharbi K."/>
            <person name="Hall N."/>
            <person name="Watson M."/>
            <person name="Adriaenssens E.M."/>
            <person name="Foster-Nyarko E."/>
            <person name="Jarju S."/>
            <person name="Secka A."/>
            <person name="Antonio M."/>
            <person name="Oren A."/>
            <person name="Chaudhuri R.R."/>
            <person name="La Ragione R."/>
            <person name="Hildebrand F."/>
            <person name="Pallen M.J."/>
        </authorList>
    </citation>
    <scope>NUCLEOTIDE SEQUENCE</scope>
    <source>
        <strain evidence="6">CHK189-29639</strain>
    </source>
</reference>
<dbReference type="Pfam" id="PF18652">
    <property type="entry name" value="Adhesin_P1_N"/>
    <property type="match status" value="2"/>
</dbReference>
<name>A0A921LLQ7_9LACO</name>
<feature type="domain" description="Antigen I/II N-terminal" evidence="5">
    <location>
        <begin position="150"/>
        <end position="235"/>
    </location>
</feature>
<feature type="region of interest" description="Disordered" evidence="3">
    <location>
        <begin position="46"/>
        <end position="80"/>
    </location>
</feature>
<organism evidence="6 7">
    <name type="scientific">Ligilactobacillus salivarius</name>
    <dbReference type="NCBI Taxonomy" id="1624"/>
    <lineage>
        <taxon>Bacteria</taxon>
        <taxon>Bacillati</taxon>
        <taxon>Bacillota</taxon>
        <taxon>Bacilli</taxon>
        <taxon>Lactobacillales</taxon>
        <taxon>Lactobacillaceae</taxon>
        <taxon>Ligilactobacillus</taxon>
    </lineage>
</organism>
<dbReference type="InterPro" id="IPR013574">
    <property type="entry name" value="Glucan-bd_C/Surface_Ag-I/II_V"/>
</dbReference>
<feature type="coiled-coil region" evidence="2">
    <location>
        <begin position="113"/>
        <end position="140"/>
    </location>
</feature>
<feature type="compositionally biased region" description="Low complexity" evidence="3">
    <location>
        <begin position="46"/>
        <end position="71"/>
    </location>
</feature>
<evidence type="ECO:0000259" key="5">
    <source>
        <dbReference type="Pfam" id="PF18652"/>
    </source>
</evidence>
<dbReference type="Proteomes" id="UP000759256">
    <property type="component" value="Unassembled WGS sequence"/>
</dbReference>
<dbReference type="Pfam" id="PF08363">
    <property type="entry name" value="GbpC"/>
    <property type="match status" value="1"/>
</dbReference>
<reference evidence="6" key="2">
    <citation type="submission" date="2021-09" db="EMBL/GenBank/DDBJ databases">
        <authorList>
            <person name="Gilroy R."/>
        </authorList>
    </citation>
    <scope>NUCLEOTIDE SEQUENCE</scope>
    <source>
        <strain evidence="6">CHK189-29639</strain>
    </source>
</reference>
<evidence type="ECO:0000259" key="4">
    <source>
        <dbReference type="Pfam" id="PF08363"/>
    </source>
</evidence>
<evidence type="ECO:0008006" key="8">
    <source>
        <dbReference type="Google" id="ProtNLM"/>
    </source>
</evidence>
<accession>A0A921LLQ7</accession>